<dbReference type="PANTHER" id="PTHR24015">
    <property type="entry name" value="OS07G0578800 PROTEIN-RELATED"/>
    <property type="match status" value="1"/>
</dbReference>
<protein>
    <submittedName>
        <fullName evidence="3">Pentatricopeptide repeat-containing protein</fullName>
    </submittedName>
</protein>
<keyword evidence="4" id="KW-1185">Reference proteome</keyword>
<dbReference type="FunFam" id="1.25.40.10:FF:000344">
    <property type="entry name" value="Pentatricopeptide repeat-containing protein"/>
    <property type="match status" value="1"/>
</dbReference>
<dbReference type="InParanoid" id="A0A7J7CKZ4"/>
<gene>
    <name evidence="3" type="ORF">HS088_TW15G00183</name>
</gene>
<sequence>MSALIWTEVSVRARKFMSSLAHIESPSIVKHEHQQNLTHFDPSQFFNNQRKSRHCTFENTKMVHAHLLRTSCLSSDLFSVNSLLDWYCRSAGMDDALKLFDTIPHPNVISWNIMISGFNHRSQFDISWRIFCRMHSLGFEPNEITYGSVLSACKSLQSLMCGKQVYSLTVRNGYFSSGHVRAAFIDLLAKNCCFEDALRVFNDVECDNVVCWNAIISGAVKNEEYWFALSLYQEMLHGSLVPNSFTLSSILTACATLEELDIGKGVQGQAIKCGAKDVFVETAIVDLYAKCGEIDEATKEFLRMPIHNVVSWTAIISGFVMNDDSISALKLFKEMRKTGEVVNIYTITTVITGCAKPGMLTVGTQLHSWILKTGFYCEPVVGASIMSMYSKIGAIDLSEGVFREVQNIKNLSTCAMMISSFVQNQCSKQAIKLFQRVLEAGLRPDKFCCSSILSVIECLILGTQMHGYTLKTGLVFDLSVGSSLFTMYSKCGSLVDSSKVFEQIPFKDNVAWASMITGYAEHDCADQAFLLFREMLSEESKPDEMTLTAILTACSVLKSLQMGREIHGYAFRAGLGKRTFVGGALVNMYSKCGALELARKVFDTLPQKDQICRSSLVSGYAQNGLLEEAVLVFKEMLISDLKIDSFTLSSVIGAVALLARSGVGTQLHAYAMKIGLDSEVSVGSSLVTMYSKCGSIEVCRKAFDHIGKPDLIGWTAMIVSYAQHGKGEEALRVYELMRKEGIRPDSVTLVGVLSACSHNGLVEEGYFYFDSMIKDHGIKPNQRHYACMVDLLGRAGRLKEAEAFINNMPIKPGALVWGTLLAAAKVHGNIKLGSLAAKKAMELDPGDAGTYVSLANIYADVGQWEEVVDVRDLMKGTGARKEPGWSSV</sequence>
<dbReference type="InterPro" id="IPR046960">
    <property type="entry name" value="PPR_At4g14850-like_plant"/>
</dbReference>
<organism evidence="3 4">
    <name type="scientific">Tripterygium wilfordii</name>
    <name type="common">Thunder God vine</name>
    <dbReference type="NCBI Taxonomy" id="458696"/>
    <lineage>
        <taxon>Eukaryota</taxon>
        <taxon>Viridiplantae</taxon>
        <taxon>Streptophyta</taxon>
        <taxon>Embryophyta</taxon>
        <taxon>Tracheophyta</taxon>
        <taxon>Spermatophyta</taxon>
        <taxon>Magnoliopsida</taxon>
        <taxon>eudicotyledons</taxon>
        <taxon>Gunneridae</taxon>
        <taxon>Pentapetalae</taxon>
        <taxon>rosids</taxon>
        <taxon>fabids</taxon>
        <taxon>Celastrales</taxon>
        <taxon>Celastraceae</taxon>
        <taxon>Tripterygium</taxon>
    </lineage>
</organism>
<comment type="caution">
    <text evidence="3">The sequence shown here is derived from an EMBL/GenBank/DDBJ whole genome shotgun (WGS) entry which is preliminary data.</text>
</comment>
<dbReference type="Pfam" id="PF20431">
    <property type="entry name" value="E_motif"/>
    <property type="match status" value="1"/>
</dbReference>
<dbReference type="FunCoup" id="A0A7J7CKZ4">
    <property type="interactions" value="509"/>
</dbReference>
<dbReference type="NCBIfam" id="TIGR00756">
    <property type="entry name" value="PPR"/>
    <property type="match status" value="7"/>
</dbReference>
<feature type="repeat" description="PPR" evidence="2">
    <location>
        <begin position="508"/>
        <end position="542"/>
    </location>
</feature>
<dbReference type="PANTHER" id="PTHR24015:SF878">
    <property type="entry name" value="OS09G0413300 PROTEIN"/>
    <property type="match status" value="1"/>
</dbReference>
<dbReference type="AlphaFoldDB" id="A0A7J7CKZ4"/>
<dbReference type="OrthoDB" id="1915063at2759"/>
<proteinExistence type="predicted"/>
<feature type="repeat" description="PPR" evidence="2">
    <location>
        <begin position="208"/>
        <end position="242"/>
    </location>
</feature>
<dbReference type="GO" id="GO:0003723">
    <property type="term" value="F:RNA binding"/>
    <property type="evidence" value="ECO:0007669"/>
    <property type="project" value="InterPro"/>
</dbReference>
<accession>A0A7J7CKZ4</accession>
<dbReference type="Pfam" id="PF13041">
    <property type="entry name" value="PPR_2"/>
    <property type="match status" value="5"/>
</dbReference>
<dbReference type="Pfam" id="PF12854">
    <property type="entry name" value="PPR_1"/>
    <property type="match status" value="1"/>
</dbReference>
<dbReference type="Pfam" id="PF01535">
    <property type="entry name" value="PPR"/>
    <property type="match status" value="3"/>
</dbReference>
<feature type="repeat" description="PPR" evidence="2">
    <location>
        <begin position="308"/>
        <end position="342"/>
    </location>
</feature>
<dbReference type="FunFam" id="1.25.40.10:FF:000073">
    <property type="entry name" value="Pentatricopeptide repeat-containing protein chloroplastic"/>
    <property type="match status" value="1"/>
</dbReference>
<feature type="repeat" description="PPR" evidence="2">
    <location>
        <begin position="745"/>
        <end position="780"/>
    </location>
</feature>
<dbReference type="InterPro" id="IPR002885">
    <property type="entry name" value="PPR_rpt"/>
</dbReference>
<feature type="repeat" description="PPR" evidence="2">
    <location>
        <begin position="107"/>
        <end position="141"/>
    </location>
</feature>
<name>A0A7J7CKZ4_TRIWF</name>
<dbReference type="SUPFAM" id="SSF48452">
    <property type="entry name" value="TPR-like"/>
    <property type="match status" value="1"/>
</dbReference>
<feature type="repeat" description="PPR" evidence="2">
    <location>
        <begin position="710"/>
        <end position="744"/>
    </location>
</feature>
<evidence type="ECO:0000313" key="4">
    <source>
        <dbReference type="Proteomes" id="UP000593562"/>
    </source>
</evidence>
<dbReference type="FunFam" id="1.25.40.10:FF:001093">
    <property type="entry name" value="Pentatricopeptide repeat-containing protein At2g34400"/>
    <property type="match status" value="1"/>
</dbReference>
<dbReference type="Gene3D" id="1.25.40.10">
    <property type="entry name" value="Tetratricopeptide repeat domain"/>
    <property type="match status" value="6"/>
</dbReference>
<dbReference type="InterPro" id="IPR011990">
    <property type="entry name" value="TPR-like_helical_dom_sf"/>
</dbReference>
<dbReference type="InterPro" id="IPR046848">
    <property type="entry name" value="E_motif"/>
</dbReference>
<dbReference type="PROSITE" id="PS51375">
    <property type="entry name" value="PPR"/>
    <property type="match status" value="9"/>
</dbReference>
<dbReference type="FunFam" id="1.25.40.10:FF:000285">
    <property type="entry name" value="Pentatricopeptide repeat-containing protein, chloroplastic"/>
    <property type="match status" value="1"/>
</dbReference>
<reference evidence="3 4" key="1">
    <citation type="journal article" date="2020" name="Nat. Commun.">
        <title>Genome of Tripterygium wilfordii and identification of cytochrome P450 involved in triptolide biosynthesis.</title>
        <authorList>
            <person name="Tu L."/>
            <person name="Su P."/>
            <person name="Zhang Z."/>
            <person name="Gao L."/>
            <person name="Wang J."/>
            <person name="Hu T."/>
            <person name="Zhou J."/>
            <person name="Zhang Y."/>
            <person name="Zhao Y."/>
            <person name="Liu Y."/>
            <person name="Song Y."/>
            <person name="Tong Y."/>
            <person name="Lu Y."/>
            <person name="Yang J."/>
            <person name="Xu C."/>
            <person name="Jia M."/>
            <person name="Peters R.J."/>
            <person name="Huang L."/>
            <person name="Gao W."/>
        </authorList>
    </citation>
    <scope>NUCLEOTIDE SEQUENCE [LARGE SCALE GENOMIC DNA]</scope>
    <source>
        <strain evidence="4">cv. XIE 37</strain>
        <tissue evidence="3">Leaf</tissue>
    </source>
</reference>
<evidence type="ECO:0000256" key="1">
    <source>
        <dbReference type="ARBA" id="ARBA00022737"/>
    </source>
</evidence>
<evidence type="ECO:0000313" key="3">
    <source>
        <dbReference type="EMBL" id="KAF5734691.1"/>
    </source>
</evidence>
<feature type="repeat" description="PPR" evidence="2">
    <location>
        <begin position="410"/>
        <end position="444"/>
    </location>
</feature>
<feature type="repeat" description="PPR" evidence="2">
    <location>
        <begin position="847"/>
        <end position="881"/>
    </location>
</feature>
<dbReference type="Proteomes" id="UP000593562">
    <property type="component" value="Unassembled WGS sequence"/>
</dbReference>
<dbReference type="EMBL" id="JAAARO010000015">
    <property type="protein sequence ID" value="KAF5734691.1"/>
    <property type="molecule type" value="Genomic_DNA"/>
</dbReference>
<feature type="repeat" description="PPR" evidence="2">
    <location>
        <begin position="609"/>
        <end position="643"/>
    </location>
</feature>
<keyword evidence="1" id="KW-0677">Repeat</keyword>
<evidence type="ECO:0000256" key="2">
    <source>
        <dbReference type="PROSITE-ProRule" id="PRU00708"/>
    </source>
</evidence>
<dbReference type="GO" id="GO:0009451">
    <property type="term" value="P:RNA modification"/>
    <property type="evidence" value="ECO:0007669"/>
    <property type="project" value="InterPro"/>
</dbReference>